<proteinExistence type="predicted"/>
<dbReference type="OrthoDB" id="3269701at2759"/>
<comment type="caution">
    <text evidence="2">The sequence shown here is derived from an EMBL/GenBank/DDBJ whole genome shotgun (WGS) entry which is preliminary data.</text>
</comment>
<feature type="compositionally biased region" description="Acidic residues" evidence="1">
    <location>
        <begin position="231"/>
        <end position="240"/>
    </location>
</feature>
<dbReference type="EMBL" id="WIUZ02000001">
    <property type="protein sequence ID" value="KAF9792811.1"/>
    <property type="molecule type" value="Genomic_DNA"/>
</dbReference>
<dbReference type="Proteomes" id="UP000736335">
    <property type="component" value="Unassembled WGS sequence"/>
</dbReference>
<feature type="region of interest" description="Disordered" evidence="1">
    <location>
        <begin position="213"/>
        <end position="255"/>
    </location>
</feature>
<dbReference type="AlphaFoldDB" id="A0A9P6LCW1"/>
<accession>A0A9P6LCW1</accession>
<reference evidence="2" key="1">
    <citation type="journal article" date="2020" name="Nat. Commun.">
        <title>Large-scale genome sequencing of mycorrhizal fungi provides insights into the early evolution of symbiotic traits.</title>
        <authorList>
            <person name="Miyauchi S."/>
            <person name="Kiss E."/>
            <person name="Kuo A."/>
            <person name="Drula E."/>
            <person name="Kohler A."/>
            <person name="Sanchez-Garcia M."/>
            <person name="Morin E."/>
            <person name="Andreopoulos B."/>
            <person name="Barry K.W."/>
            <person name="Bonito G."/>
            <person name="Buee M."/>
            <person name="Carver A."/>
            <person name="Chen C."/>
            <person name="Cichocki N."/>
            <person name="Clum A."/>
            <person name="Culley D."/>
            <person name="Crous P.W."/>
            <person name="Fauchery L."/>
            <person name="Girlanda M."/>
            <person name="Hayes R.D."/>
            <person name="Keri Z."/>
            <person name="LaButti K."/>
            <person name="Lipzen A."/>
            <person name="Lombard V."/>
            <person name="Magnuson J."/>
            <person name="Maillard F."/>
            <person name="Murat C."/>
            <person name="Nolan M."/>
            <person name="Ohm R.A."/>
            <person name="Pangilinan J."/>
            <person name="Pereira M.F."/>
            <person name="Perotto S."/>
            <person name="Peter M."/>
            <person name="Pfister S."/>
            <person name="Riley R."/>
            <person name="Sitrit Y."/>
            <person name="Stielow J.B."/>
            <person name="Szollosi G."/>
            <person name="Zifcakova L."/>
            <person name="Stursova M."/>
            <person name="Spatafora J.W."/>
            <person name="Tedersoo L."/>
            <person name="Vaario L.M."/>
            <person name="Yamada A."/>
            <person name="Yan M."/>
            <person name="Wang P."/>
            <person name="Xu J."/>
            <person name="Bruns T."/>
            <person name="Baldrian P."/>
            <person name="Vilgalys R."/>
            <person name="Dunand C."/>
            <person name="Henrissat B."/>
            <person name="Grigoriev I.V."/>
            <person name="Hibbett D."/>
            <person name="Nagy L.G."/>
            <person name="Martin F.M."/>
        </authorList>
    </citation>
    <scope>NUCLEOTIDE SEQUENCE</scope>
    <source>
        <strain evidence="2">UH-Tt-Lm1</strain>
    </source>
</reference>
<gene>
    <name evidence="2" type="ORF">BJ322DRAFT_78158</name>
</gene>
<evidence type="ECO:0000313" key="3">
    <source>
        <dbReference type="Proteomes" id="UP000736335"/>
    </source>
</evidence>
<keyword evidence="3" id="KW-1185">Reference proteome</keyword>
<organism evidence="2 3">
    <name type="scientific">Thelephora terrestris</name>
    <dbReference type="NCBI Taxonomy" id="56493"/>
    <lineage>
        <taxon>Eukaryota</taxon>
        <taxon>Fungi</taxon>
        <taxon>Dikarya</taxon>
        <taxon>Basidiomycota</taxon>
        <taxon>Agaricomycotina</taxon>
        <taxon>Agaricomycetes</taxon>
        <taxon>Thelephorales</taxon>
        <taxon>Thelephoraceae</taxon>
        <taxon>Thelephora</taxon>
    </lineage>
</organism>
<evidence type="ECO:0000256" key="1">
    <source>
        <dbReference type="SAM" id="MobiDB-lite"/>
    </source>
</evidence>
<sequence length="364" mass="41466">MDSQRGKTSNEGVMAVKKKSQPAEESQAKRILVRWSEDLVFKLLNKIEDDPEIQQGLYPRTGASGAGKPKNEFYWKLATYLFADHEEYGTIFAEAQRSSKKKDRELWGLKVRNKLNSMADEVKRHDTALDEIWQGFASKEKLNESLGEFCLLFVHHRMARHLMVTYFLPKAQVEKVCPWYSRMKRILEERPNVEPVGTASNTSELDLVMLASSTEDDSCSLGDTEPVTTSDDSDDDDEDKDPWGGDGFRVTNKRSASAAGLDEDMMTARLEDLAKIAVAEEATRQKELDLRIQRSKEKSIRTQMKAELQKAAIEAKREKTKLTHEREIMKLQLEFARTYQAARAQDANAAAYSRTTQPLQQYNA</sequence>
<evidence type="ECO:0008006" key="4">
    <source>
        <dbReference type="Google" id="ProtNLM"/>
    </source>
</evidence>
<feature type="region of interest" description="Disordered" evidence="1">
    <location>
        <begin position="1"/>
        <end position="28"/>
    </location>
</feature>
<reference evidence="2" key="2">
    <citation type="submission" date="2020-11" db="EMBL/GenBank/DDBJ databases">
        <authorList>
            <consortium name="DOE Joint Genome Institute"/>
            <person name="Kuo A."/>
            <person name="Miyauchi S."/>
            <person name="Kiss E."/>
            <person name="Drula E."/>
            <person name="Kohler A."/>
            <person name="Sanchez-Garcia M."/>
            <person name="Andreopoulos B."/>
            <person name="Barry K.W."/>
            <person name="Bonito G."/>
            <person name="Buee M."/>
            <person name="Carver A."/>
            <person name="Chen C."/>
            <person name="Cichocki N."/>
            <person name="Clum A."/>
            <person name="Culley D."/>
            <person name="Crous P.W."/>
            <person name="Fauchery L."/>
            <person name="Girlanda M."/>
            <person name="Hayes R."/>
            <person name="Keri Z."/>
            <person name="Labutti K."/>
            <person name="Lipzen A."/>
            <person name="Lombard V."/>
            <person name="Magnuson J."/>
            <person name="Maillard F."/>
            <person name="Morin E."/>
            <person name="Murat C."/>
            <person name="Nolan M."/>
            <person name="Ohm R."/>
            <person name="Pangilinan J."/>
            <person name="Pereira M."/>
            <person name="Perotto S."/>
            <person name="Peter M."/>
            <person name="Riley R."/>
            <person name="Sitrit Y."/>
            <person name="Stielow B."/>
            <person name="Szollosi G."/>
            <person name="Zifcakova L."/>
            <person name="Stursova M."/>
            <person name="Spatafora J.W."/>
            <person name="Tedersoo L."/>
            <person name="Vaario L.-M."/>
            <person name="Yamada A."/>
            <person name="Yan M."/>
            <person name="Wang P."/>
            <person name="Xu J."/>
            <person name="Bruns T."/>
            <person name="Baldrian P."/>
            <person name="Vilgalys R."/>
            <person name="Henrissat B."/>
            <person name="Grigoriev I.V."/>
            <person name="Hibbett D."/>
            <person name="Nagy L.G."/>
            <person name="Martin F.M."/>
        </authorList>
    </citation>
    <scope>NUCLEOTIDE SEQUENCE</scope>
    <source>
        <strain evidence="2">UH-Tt-Lm1</strain>
    </source>
</reference>
<protein>
    <recommendedName>
        <fullName evidence="4">No apical meristem-associated C-terminal domain-containing protein</fullName>
    </recommendedName>
</protein>
<name>A0A9P6LCW1_9AGAM</name>
<evidence type="ECO:0000313" key="2">
    <source>
        <dbReference type="EMBL" id="KAF9792811.1"/>
    </source>
</evidence>
<feature type="compositionally biased region" description="Polar residues" evidence="1">
    <location>
        <begin position="1"/>
        <end position="11"/>
    </location>
</feature>